<dbReference type="Proteomes" id="UP001493153">
    <property type="component" value="Chromosome"/>
</dbReference>
<reference evidence="1 2" key="1">
    <citation type="submission" date="2020-09" db="EMBL/GenBank/DDBJ databases">
        <title>Genome sequences of Mycetohabitans spp.</title>
        <authorList>
            <person name="Carter M.E."/>
            <person name="Carpenter S.C.D."/>
            <person name="Bogdanove A.J."/>
        </authorList>
    </citation>
    <scope>NUCLEOTIDE SEQUENCE [LARGE SCALE GENOMIC DNA]</scope>
    <source>
        <strain evidence="1 2">B12</strain>
    </source>
</reference>
<accession>A0ABZ2Q7A9</accession>
<dbReference type="RefSeq" id="WP_422393347.1">
    <property type="nucleotide sequence ID" value="NZ_CP062176.1"/>
</dbReference>
<gene>
    <name evidence="1" type="ORF">IHE29_15080</name>
</gene>
<name>A0ABZ2Q7A9_9BURK</name>
<evidence type="ECO:0000313" key="1">
    <source>
        <dbReference type="EMBL" id="WXK40514.1"/>
    </source>
</evidence>
<dbReference type="EMBL" id="CP062176">
    <property type="protein sequence ID" value="WXK40514.1"/>
    <property type="molecule type" value="Genomic_DNA"/>
</dbReference>
<proteinExistence type="predicted"/>
<sequence length="59" mass="6945">MIAFIDDYRAIYGVEPITPFTSYRHAGRRSDPQQWPARARRDAELKGLFGHLWRRVLVS</sequence>
<protein>
    <recommendedName>
        <fullName evidence="3">Transposase</fullName>
    </recommendedName>
</protein>
<organism evidence="1 2">
    <name type="scientific">Mycetohabitans rhizoxinica</name>
    <dbReference type="NCBI Taxonomy" id="412963"/>
    <lineage>
        <taxon>Bacteria</taxon>
        <taxon>Pseudomonadati</taxon>
        <taxon>Pseudomonadota</taxon>
        <taxon>Betaproteobacteria</taxon>
        <taxon>Burkholderiales</taxon>
        <taxon>Burkholderiaceae</taxon>
        <taxon>Mycetohabitans</taxon>
    </lineage>
</organism>
<evidence type="ECO:0008006" key="3">
    <source>
        <dbReference type="Google" id="ProtNLM"/>
    </source>
</evidence>
<evidence type="ECO:0000313" key="2">
    <source>
        <dbReference type="Proteomes" id="UP001493153"/>
    </source>
</evidence>
<keyword evidence="2" id="KW-1185">Reference proteome</keyword>